<dbReference type="SUPFAM" id="SSF52172">
    <property type="entry name" value="CheY-like"/>
    <property type="match status" value="1"/>
</dbReference>
<dbReference type="Gene3D" id="3.40.50.2300">
    <property type="match status" value="1"/>
</dbReference>
<dbReference type="AlphaFoldDB" id="A0AAV7F8X3"/>
<dbReference type="InterPro" id="IPR011006">
    <property type="entry name" value="CheY-like_superfamily"/>
</dbReference>
<keyword evidence="5" id="KW-1185">Reference proteome</keyword>
<dbReference type="InterPro" id="IPR045279">
    <property type="entry name" value="ARR-like"/>
</dbReference>
<evidence type="ECO:0000256" key="2">
    <source>
        <dbReference type="PROSITE-ProRule" id="PRU00169"/>
    </source>
</evidence>
<dbReference type="GO" id="GO:0000160">
    <property type="term" value="P:phosphorelay signal transduction system"/>
    <property type="evidence" value="ECO:0007669"/>
    <property type="project" value="UniProtKB-KW"/>
</dbReference>
<feature type="domain" description="Response regulatory" evidence="3">
    <location>
        <begin position="19"/>
        <end position="152"/>
    </location>
</feature>
<keyword evidence="1" id="KW-0902">Two-component regulatory system</keyword>
<dbReference type="PANTHER" id="PTHR43874">
    <property type="entry name" value="TWO-COMPONENT RESPONSE REGULATOR"/>
    <property type="match status" value="1"/>
</dbReference>
<dbReference type="Proteomes" id="UP000825729">
    <property type="component" value="Unassembled WGS sequence"/>
</dbReference>
<evidence type="ECO:0000313" key="4">
    <source>
        <dbReference type="EMBL" id="KAG9457236.1"/>
    </source>
</evidence>
<evidence type="ECO:0000259" key="3">
    <source>
        <dbReference type="PROSITE" id="PS50110"/>
    </source>
</evidence>
<dbReference type="PANTHER" id="PTHR43874:SF96">
    <property type="entry name" value="TWO-COMPONENT RESPONSE REGULATOR ORR10-LIKE"/>
    <property type="match status" value="1"/>
</dbReference>
<dbReference type="EMBL" id="JAINDJ010000002">
    <property type="protein sequence ID" value="KAG9457236.1"/>
    <property type="molecule type" value="Genomic_DNA"/>
</dbReference>
<accession>A0AAV7F8X3</accession>
<dbReference type="InterPro" id="IPR001789">
    <property type="entry name" value="Sig_transdc_resp-reg_receiver"/>
</dbReference>
<name>A0AAV7F8X3_ARIFI</name>
<sequence length="159" mass="18150">MLMEEEKEYCQGSLCRSFHVLAVDDNPVDRKLLEKLLRRSSSWQVTCVESGKQALEYLGLLAETTDGVTSSKLERRMVKVDLIITDYCMPGMSGYELMKAVKRSYWKDVPIVIMSSENESSRVNRCFEGGAEEFLLKPVKISDVKRLQPRLARSPHNIS</sequence>
<evidence type="ECO:0000313" key="5">
    <source>
        <dbReference type="Proteomes" id="UP000825729"/>
    </source>
</evidence>
<comment type="caution">
    <text evidence="4">The sequence shown here is derived from an EMBL/GenBank/DDBJ whole genome shotgun (WGS) entry which is preliminary data.</text>
</comment>
<dbReference type="Pfam" id="PF00072">
    <property type="entry name" value="Response_reg"/>
    <property type="match status" value="1"/>
</dbReference>
<evidence type="ECO:0000256" key="1">
    <source>
        <dbReference type="ARBA" id="ARBA00023012"/>
    </source>
</evidence>
<keyword evidence="2" id="KW-0597">Phosphoprotein</keyword>
<reference evidence="4 5" key="1">
    <citation type="submission" date="2021-07" db="EMBL/GenBank/DDBJ databases">
        <title>The Aristolochia fimbriata genome: insights into angiosperm evolution, floral development and chemical biosynthesis.</title>
        <authorList>
            <person name="Jiao Y."/>
        </authorList>
    </citation>
    <scope>NUCLEOTIDE SEQUENCE [LARGE SCALE GENOMIC DNA]</scope>
    <source>
        <strain evidence="4">IBCAS-2021</strain>
        <tissue evidence="4">Leaf</tissue>
    </source>
</reference>
<dbReference type="SMART" id="SM00448">
    <property type="entry name" value="REC"/>
    <property type="match status" value="1"/>
</dbReference>
<dbReference type="CDD" id="cd17581">
    <property type="entry name" value="REC_typeA_ARR"/>
    <property type="match status" value="1"/>
</dbReference>
<dbReference type="PROSITE" id="PS50110">
    <property type="entry name" value="RESPONSE_REGULATORY"/>
    <property type="match status" value="1"/>
</dbReference>
<gene>
    <name evidence="4" type="ORF">H6P81_001744</name>
</gene>
<organism evidence="4 5">
    <name type="scientific">Aristolochia fimbriata</name>
    <name type="common">White veined hardy Dutchman's pipe vine</name>
    <dbReference type="NCBI Taxonomy" id="158543"/>
    <lineage>
        <taxon>Eukaryota</taxon>
        <taxon>Viridiplantae</taxon>
        <taxon>Streptophyta</taxon>
        <taxon>Embryophyta</taxon>
        <taxon>Tracheophyta</taxon>
        <taxon>Spermatophyta</taxon>
        <taxon>Magnoliopsida</taxon>
        <taxon>Magnoliidae</taxon>
        <taxon>Piperales</taxon>
        <taxon>Aristolochiaceae</taxon>
        <taxon>Aristolochia</taxon>
    </lineage>
</organism>
<dbReference type="GO" id="GO:0009736">
    <property type="term" value="P:cytokinin-activated signaling pathway"/>
    <property type="evidence" value="ECO:0007669"/>
    <property type="project" value="InterPro"/>
</dbReference>
<proteinExistence type="predicted"/>
<feature type="modified residue" description="4-aspartylphosphate" evidence="2">
    <location>
        <position position="86"/>
    </location>
</feature>
<protein>
    <recommendedName>
        <fullName evidence="3">Response regulatory domain-containing protein</fullName>
    </recommendedName>
</protein>